<dbReference type="Proteomes" id="UP000321595">
    <property type="component" value="Chromosome"/>
</dbReference>
<dbReference type="InterPro" id="IPR000719">
    <property type="entry name" value="Prot_kinase_dom"/>
</dbReference>
<dbReference type="SMART" id="SM00220">
    <property type="entry name" value="S_TKc"/>
    <property type="match status" value="1"/>
</dbReference>
<accession>A0A5B8XS29</accession>
<sequence>MLNPELEEQFEEISFLGRGGQGFSYRATRKSDQLPVVLKVLDFLELNSWKSYDLFMREIRTLRTLNHPAIPKLLGVYPENLDAEPQSVVLIQEYVPGDSLKDLLESEEEEWSTEDVLELLESLLPVLSYLHSLNPPVVHRDIKPSNIIRRYSGSYSLIDFGAASSTQKTNASTFVGTNGYMAPEQMMGRAEPCSDLYSLGATALHLATGIHPNDLAREDFSFRLDGLGLDPQLARVIKRLVEPLPENRFRSAEQVLASLRPSSELVLANVKENGFHLIREEDATRIKFPGPPLLQSGLFAVAAIFMTFLVALTPVAPYPYIMLTFFVGAGLYHLIRRREVVFENDELRYTKRIGPYVQKKSWKIDQIVDIRSQKRGAFLDVLLQDKDAQRHSLGWGFSNDQAQWLVRKLLSELEERR</sequence>
<dbReference type="Pfam" id="PF00069">
    <property type="entry name" value="Pkinase"/>
    <property type="match status" value="1"/>
</dbReference>
<dbReference type="InterPro" id="IPR011009">
    <property type="entry name" value="Kinase-like_dom_sf"/>
</dbReference>
<keyword evidence="9" id="KW-0812">Transmembrane</keyword>
<evidence type="ECO:0000256" key="9">
    <source>
        <dbReference type="SAM" id="Phobius"/>
    </source>
</evidence>
<keyword evidence="9" id="KW-0472">Membrane</keyword>
<dbReference type="EMBL" id="CP042467">
    <property type="protein sequence ID" value="QED28470.1"/>
    <property type="molecule type" value="Genomic_DNA"/>
</dbReference>
<evidence type="ECO:0000256" key="4">
    <source>
        <dbReference type="ARBA" id="ARBA00022741"/>
    </source>
</evidence>
<organism evidence="11 12">
    <name type="scientific">Microvenator marinus</name>
    <dbReference type="NCBI Taxonomy" id="2600177"/>
    <lineage>
        <taxon>Bacteria</taxon>
        <taxon>Deltaproteobacteria</taxon>
        <taxon>Bradymonadales</taxon>
        <taxon>Microvenatoraceae</taxon>
        <taxon>Microvenator</taxon>
    </lineage>
</organism>
<dbReference type="CDD" id="cd14014">
    <property type="entry name" value="STKc_PknB_like"/>
    <property type="match status" value="1"/>
</dbReference>
<dbReference type="KEGG" id="bbae:FRD01_14760"/>
<dbReference type="EC" id="2.7.11.1" evidence="1"/>
<evidence type="ECO:0000256" key="7">
    <source>
        <dbReference type="ARBA" id="ARBA00047899"/>
    </source>
</evidence>
<keyword evidence="6" id="KW-0067">ATP-binding</keyword>
<dbReference type="GO" id="GO:0005524">
    <property type="term" value="F:ATP binding"/>
    <property type="evidence" value="ECO:0007669"/>
    <property type="project" value="UniProtKB-KW"/>
</dbReference>
<evidence type="ECO:0000313" key="12">
    <source>
        <dbReference type="Proteomes" id="UP000321595"/>
    </source>
</evidence>
<dbReference type="GO" id="GO:0004674">
    <property type="term" value="F:protein serine/threonine kinase activity"/>
    <property type="evidence" value="ECO:0007669"/>
    <property type="project" value="UniProtKB-KW"/>
</dbReference>
<feature type="transmembrane region" description="Helical" evidence="9">
    <location>
        <begin position="318"/>
        <end position="335"/>
    </location>
</feature>
<evidence type="ECO:0000256" key="8">
    <source>
        <dbReference type="ARBA" id="ARBA00048679"/>
    </source>
</evidence>
<dbReference type="PROSITE" id="PS50011">
    <property type="entry name" value="PROTEIN_KINASE_DOM"/>
    <property type="match status" value="1"/>
</dbReference>
<evidence type="ECO:0000256" key="2">
    <source>
        <dbReference type="ARBA" id="ARBA00022527"/>
    </source>
</evidence>
<evidence type="ECO:0000256" key="6">
    <source>
        <dbReference type="ARBA" id="ARBA00022840"/>
    </source>
</evidence>
<keyword evidence="2 11" id="KW-0723">Serine/threonine-protein kinase</keyword>
<keyword evidence="9" id="KW-1133">Transmembrane helix</keyword>
<dbReference type="AlphaFoldDB" id="A0A5B8XS29"/>
<comment type="catalytic activity">
    <reaction evidence="8">
        <text>L-seryl-[protein] + ATP = O-phospho-L-seryl-[protein] + ADP + H(+)</text>
        <dbReference type="Rhea" id="RHEA:17989"/>
        <dbReference type="Rhea" id="RHEA-COMP:9863"/>
        <dbReference type="Rhea" id="RHEA-COMP:11604"/>
        <dbReference type="ChEBI" id="CHEBI:15378"/>
        <dbReference type="ChEBI" id="CHEBI:29999"/>
        <dbReference type="ChEBI" id="CHEBI:30616"/>
        <dbReference type="ChEBI" id="CHEBI:83421"/>
        <dbReference type="ChEBI" id="CHEBI:456216"/>
        <dbReference type="EC" id="2.7.11.1"/>
    </reaction>
</comment>
<dbReference type="OrthoDB" id="5518868at2"/>
<name>A0A5B8XS29_9DELT</name>
<protein>
    <recommendedName>
        <fullName evidence="1">non-specific serine/threonine protein kinase</fullName>
        <ecNumber evidence="1">2.7.11.1</ecNumber>
    </recommendedName>
</protein>
<evidence type="ECO:0000256" key="1">
    <source>
        <dbReference type="ARBA" id="ARBA00012513"/>
    </source>
</evidence>
<gene>
    <name evidence="11" type="ORF">FRD01_14760</name>
</gene>
<evidence type="ECO:0000256" key="5">
    <source>
        <dbReference type="ARBA" id="ARBA00022777"/>
    </source>
</evidence>
<evidence type="ECO:0000313" key="11">
    <source>
        <dbReference type="EMBL" id="QED28470.1"/>
    </source>
</evidence>
<dbReference type="PANTHER" id="PTHR24363:SF0">
    <property type="entry name" value="SERINE_THREONINE KINASE LIKE DOMAIN CONTAINING 1"/>
    <property type="match status" value="1"/>
</dbReference>
<evidence type="ECO:0000256" key="3">
    <source>
        <dbReference type="ARBA" id="ARBA00022679"/>
    </source>
</evidence>
<dbReference type="SUPFAM" id="SSF56112">
    <property type="entry name" value="Protein kinase-like (PK-like)"/>
    <property type="match status" value="1"/>
</dbReference>
<dbReference type="PANTHER" id="PTHR24363">
    <property type="entry name" value="SERINE/THREONINE PROTEIN KINASE"/>
    <property type="match status" value="1"/>
</dbReference>
<evidence type="ECO:0000259" key="10">
    <source>
        <dbReference type="PROSITE" id="PS50011"/>
    </source>
</evidence>
<proteinExistence type="predicted"/>
<feature type="domain" description="Protein kinase" evidence="10">
    <location>
        <begin position="10"/>
        <end position="266"/>
    </location>
</feature>
<comment type="catalytic activity">
    <reaction evidence="7">
        <text>L-threonyl-[protein] + ATP = O-phospho-L-threonyl-[protein] + ADP + H(+)</text>
        <dbReference type="Rhea" id="RHEA:46608"/>
        <dbReference type="Rhea" id="RHEA-COMP:11060"/>
        <dbReference type="Rhea" id="RHEA-COMP:11605"/>
        <dbReference type="ChEBI" id="CHEBI:15378"/>
        <dbReference type="ChEBI" id="CHEBI:30013"/>
        <dbReference type="ChEBI" id="CHEBI:30616"/>
        <dbReference type="ChEBI" id="CHEBI:61977"/>
        <dbReference type="ChEBI" id="CHEBI:456216"/>
        <dbReference type="EC" id="2.7.11.1"/>
    </reaction>
</comment>
<reference evidence="11 12" key="1">
    <citation type="submission" date="2019-08" db="EMBL/GenBank/DDBJ databases">
        <authorList>
            <person name="Liang Q."/>
        </authorList>
    </citation>
    <scope>NUCLEOTIDE SEQUENCE [LARGE SCALE GENOMIC DNA]</scope>
    <source>
        <strain evidence="11 12">V1718</strain>
    </source>
</reference>
<keyword evidence="4" id="KW-0547">Nucleotide-binding</keyword>
<keyword evidence="3" id="KW-0808">Transferase</keyword>
<dbReference type="RefSeq" id="WP_146960921.1">
    <property type="nucleotide sequence ID" value="NZ_CP042467.1"/>
</dbReference>
<keyword evidence="5 11" id="KW-0418">Kinase</keyword>
<dbReference type="Gene3D" id="1.10.510.10">
    <property type="entry name" value="Transferase(Phosphotransferase) domain 1"/>
    <property type="match status" value="1"/>
</dbReference>
<keyword evidence="12" id="KW-1185">Reference proteome</keyword>